<evidence type="ECO:0000313" key="1">
    <source>
        <dbReference type="EMBL" id="KEK23316.1"/>
    </source>
</evidence>
<dbReference type="STRING" id="574375.AZF08_21545"/>
<accession>A0A073K9V6</accession>
<dbReference type="EMBL" id="JOTM01000017">
    <property type="protein sequence ID" value="KEK23316.1"/>
    <property type="molecule type" value="Genomic_DNA"/>
</dbReference>
<evidence type="ECO:0008006" key="3">
    <source>
        <dbReference type="Google" id="ProtNLM"/>
    </source>
</evidence>
<dbReference type="PROSITE" id="PS51257">
    <property type="entry name" value="PROKAR_LIPOPROTEIN"/>
    <property type="match status" value="1"/>
</dbReference>
<keyword evidence="2" id="KW-1185">Reference proteome</keyword>
<protein>
    <recommendedName>
        <fullName evidence="3">Lipoprotein</fullName>
    </recommendedName>
</protein>
<proteinExistence type="predicted"/>
<comment type="caution">
    <text evidence="1">The sequence shown here is derived from an EMBL/GenBank/DDBJ whole genome shotgun (WGS) entry which is preliminary data.</text>
</comment>
<dbReference type="Pfam" id="PF16167">
    <property type="entry name" value="DUF4871"/>
    <property type="match status" value="1"/>
</dbReference>
<dbReference type="Proteomes" id="UP000027778">
    <property type="component" value="Unassembled WGS sequence"/>
</dbReference>
<sequence>MKNIGTVLLFSCLITGCAAIQQDSQAPRKEIIEASNPQTNVPSFFHLSVLKDVNWEESPSFVEGKTPMKGIEGKIAIADSSFISNETTEHMWFFLDPKMPAGKFSIIALKQGSTVPTPVLFQNENSKQIWNSSNSINSSIKEMPLLMSLPSSGLWVLNVYIDEKYYEQIVINVEQDDKT</sequence>
<evidence type="ECO:0000313" key="2">
    <source>
        <dbReference type="Proteomes" id="UP000027778"/>
    </source>
</evidence>
<dbReference type="AlphaFoldDB" id="A0A073K9V6"/>
<reference evidence="1 2" key="1">
    <citation type="submission" date="2014-06" db="EMBL/GenBank/DDBJ databases">
        <title>Draft genome sequence of Bacillus gaemokensis JCM 15801 (MCCC 1A00707).</title>
        <authorList>
            <person name="Lai Q."/>
            <person name="Liu Y."/>
            <person name="Shao Z."/>
        </authorList>
    </citation>
    <scope>NUCLEOTIDE SEQUENCE [LARGE SCALE GENOMIC DNA]</scope>
    <source>
        <strain evidence="1 2">JCM 15801</strain>
    </source>
</reference>
<dbReference type="InterPro" id="IPR032366">
    <property type="entry name" value="DUF4871"/>
</dbReference>
<dbReference type="Gene3D" id="2.60.40.3830">
    <property type="match status" value="1"/>
</dbReference>
<gene>
    <name evidence="1" type="ORF">BAGA_09340</name>
</gene>
<dbReference type="RefSeq" id="WP_033675689.1">
    <property type="nucleotide sequence ID" value="NZ_JOTM01000017.1"/>
</dbReference>
<organism evidence="1 2">
    <name type="scientific">Bacillus gaemokensis</name>
    <dbReference type="NCBI Taxonomy" id="574375"/>
    <lineage>
        <taxon>Bacteria</taxon>
        <taxon>Bacillati</taxon>
        <taxon>Bacillota</taxon>
        <taxon>Bacilli</taxon>
        <taxon>Bacillales</taxon>
        <taxon>Bacillaceae</taxon>
        <taxon>Bacillus</taxon>
        <taxon>Bacillus cereus group</taxon>
    </lineage>
</organism>
<dbReference type="OrthoDB" id="2381403at2"/>
<name>A0A073K9V6_9BACI</name>